<dbReference type="Proteomes" id="UP000224317">
    <property type="component" value="Unassembled WGS sequence"/>
</dbReference>
<protein>
    <submittedName>
        <fullName evidence="2">Uncharacterized protein</fullName>
    </submittedName>
</protein>
<keyword evidence="3" id="KW-1185">Reference proteome</keyword>
<keyword evidence="1" id="KW-1133">Transmembrane helix</keyword>
<keyword evidence="1" id="KW-0472">Membrane</keyword>
<proteinExistence type="predicted"/>
<evidence type="ECO:0000313" key="2">
    <source>
        <dbReference type="EMBL" id="PHU40392.1"/>
    </source>
</evidence>
<dbReference type="EMBL" id="PDYH01000020">
    <property type="protein sequence ID" value="PHU40392.1"/>
    <property type="molecule type" value="Genomic_DNA"/>
</dbReference>
<reference evidence="2" key="1">
    <citation type="submission" date="2017-10" db="EMBL/GenBank/DDBJ databases">
        <title>Resolving the taxonomy of Roseburia spp., Eubacterium rectale and Agathobacter spp. through phylogenomic analysis.</title>
        <authorList>
            <person name="Sheridan P.O."/>
            <person name="Walker A.W."/>
            <person name="Duncan S.H."/>
            <person name="Scott K.P."/>
            <person name="Toole P.W.O."/>
            <person name="Luis P."/>
            <person name="Flint H.J."/>
        </authorList>
    </citation>
    <scope>NUCLEOTIDE SEQUENCE [LARGE SCALE GENOMIC DNA]</scope>
    <source>
        <strain evidence="2">JK10</strain>
    </source>
</reference>
<accession>A0A2G3EAR9</accession>
<evidence type="ECO:0000313" key="3">
    <source>
        <dbReference type="Proteomes" id="UP000224317"/>
    </source>
</evidence>
<name>A0A2G3EAR9_9FIRM</name>
<keyword evidence="1" id="KW-0812">Transmembrane</keyword>
<gene>
    <name evidence="2" type="ORF">CSX00_06385</name>
</gene>
<organism evidence="2 3">
    <name type="scientific">Pseudobutyrivibrio ruminis</name>
    <dbReference type="NCBI Taxonomy" id="46206"/>
    <lineage>
        <taxon>Bacteria</taxon>
        <taxon>Bacillati</taxon>
        <taxon>Bacillota</taxon>
        <taxon>Clostridia</taxon>
        <taxon>Lachnospirales</taxon>
        <taxon>Lachnospiraceae</taxon>
        <taxon>Pseudobutyrivibrio</taxon>
    </lineage>
</organism>
<evidence type="ECO:0000256" key="1">
    <source>
        <dbReference type="SAM" id="Phobius"/>
    </source>
</evidence>
<feature type="transmembrane region" description="Helical" evidence="1">
    <location>
        <begin position="33"/>
        <end position="53"/>
    </location>
</feature>
<sequence length="65" mass="7286">MLILGLQSLLVNLWVLTLNTWKNTDYILYESVPPVYGTVGCAIIMIVITAICFTKEKILGDKNNL</sequence>
<comment type="caution">
    <text evidence="2">The sequence shown here is derived from an EMBL/GenBank/DDBJ whole genome shotgun (WGS) entry which is preliminary data.</text>
</comment>
<dbReference type="AlphaFoldDB" id="A0A2G3EAR9"/>